<dbReference type="InterPro" id="IPR000577">
    <property type="entry name" value="Carb_kinase_FGGY"/>
</dbReference>
<dbReference type="InterPro" id="IPR018483">
    <property type="entry name" value="Carb_kinase_FGGY_CS"/>
</dbReference>
<dbReference type="InterPro" id="IPR018484">
    <property type="entry name" value="FGGY_N"/>
</dbReference>
<dbReference type="PANTHER" id="PTHR43095:SF2">
    <property type="entry name" value="GLUCONOKINASE"/>
    <property type="match status" value="1"/>
</dbReference>
<accession>A0A1W5ZS94</accession>
<dbReference type="PIRSF" id="PIRSF000538">
    <property type="entry name" value="GlpK"/>
    <property type="match status" value="1"/>
</dbReference>
<dbReference type="Proteomes" id="UP000192527">
    <property type="component" value="Chromosome"/>
</dbReference>
<evidence type="ECO:0000256" key="4">
    <source>
        <dbReference type="RuleBase" id="RU003733"/>
    </source>
</evidence>
<dbReference type="AlphaFoldDB" id="A0A1W5ZS94"/>
<dbReference type="InterPro" id="IPR050406">
    <property type="entry name" value="FGGY_Carb_Kinase"/>
</dbReference>
<dbReference type="Gene3D" id="3.30.420.40">
    <property type="match status" value="2"/>
</dbReference>
<evidence type="ECO:0000256" key="3">
    <source>
        <dbReference type="ARBA" id="ARBA00022777"/>
    </source>
</evidence>
<comment type="similarity">
    <text evidence="1 4">Belongs to the FGGY kinase family.</text>
</comment>
<evidence type="ECO:0000313" key="8">
    <source>
        <dbReference type="Proteomes" id="UP000192527"/>
    </source>
</evidence>
<evidence type="ECO:0000259" key="6">
    <source>
        <dbReference type="Pfam" id="PF02782"/>
    </source>
</evidence>
<dbReference type="Pfam" id="PF00370">
    <property type="entry name" value="FGGY_N"/>
    <property type="match status" value="1"/>
</dbReference>
<evidence type="ECO:0000313" key="7">
    <source>
        <dbReference type="EMBL" id="ARI76162.1"/>
    </source>
</evidence>
<evidence type="ECO:0000256" key="1">
    <source>
        <dbReference type="ARBA" id="ARBA00009156"/>
    </source>
</evidence>
<protein>
    <submittedName>
        <fullName evidence="7">Gluconate kinase</fullName>
    </submittedName>
</protein>
<dbReference type="SUPFAM" id="SSF53067">
    <property type="entry name" value="Actin-like ATPase domain"/>
    <property type="match status" value="2"/>
</dbReference>
<keyword evidence="8" id="KW-1185">Reference proteome</keyword>
<dbReference type="STRING" id="402384.HM131_04625"/>
<dbReference type="GO" id="GO:0016301">
    <property type="term" value="F:kinase activity"/>
    <property type="evidence" value="ECO:0007669"/>
    <property type="project" value="UniProtKB-KW"/>
</dbReference>
<dbReference type="OrthoDB" id="9805576at2"/>
<feature type="domain" description="Carbohydrate kinase FGGY N-terminal" evidence="5">
    <location>
        <begin position="4"/>
        <end position="246"/>
    </location>
</feature>
<dbReference type="InterPro" id="IPR018485">
    <property type="entry name" value="FGGY_C"/>
</dbReference>
<organism evidence="7 8">
    <name type="scientific">Halobacillus mangrovi</name>
    <dbReference type="NCBI Taxonomy" id="402384"/>
    <lineage>
        <taxon>Bacteria</taxon>
        <taxon>Bacillati</taxon>
        <taxon>Bacillota</taxon>
        <taxon>Bacilli</taxon>
        <taxon>Bacillales</taxon>
        <taxon>Bacillaceae</taxon>
        <taxon>Halobacillus</taxon>
    </lineage>
</organism>
<gene>
    <name evidence="7" type="ORF">HM131_04625</name>
</gene>
<reference evidence="7 8" key="1">
    <citation type="submission" date="2017-04" db="EMBL/GenBank/DDBJ databases">
        <title>The whole genome sequencing and assembly of Halobacillus mangrovi strain.</title>
        <authorList>
            <person name="Lee S.-J."/>
            <person name="Park M.-K."/>
            <person name="Kim J.-Y."/>
            <person name="Lee Y.-J."/>
            <person name="Yi H."/>
            <person name="Bahn Y.-S."/>
            <person name="Kim J.F."/>
            <person name="Lee D.-W."/>
        </authorList>
    </citation>
    <scope>NUCLEOTIDE SEQUENCE [LARGE SCALE GENOMIC DNA]</scope>
    <source>
        <strain evidence="7 8">KTB 131</strain>
    </source>
</reference>
<name>A0A1W5ZS94_9BACI</name>
<dbReference type="GO" id="GO:0005975">
    <property type="term" value="P:carbohydrate metabolic process"/>
    <property type="evidence" value="ECO:0007669"/>
    <property type="project" value="InterPro"/>
</dbReference>
<dbReference type="EMBL" id="CP020772">
    <property type="protein sequence ID" value="ARI76162.1"/>
    <property type="molecule type" value="Genomic_DNA"/>
</dbReference>
<dbReference type="InterPro" id="IPR043129">
    <property type="entry name" value="ATPase_NBD"/>
</dbReference>
<dbReference type="KEGG" id="hmn:HM131_04625"/>
<dbReference type="Pfam" id="PF02782">
    <property type="entry name" value="FGGY_C"/>
    <property type="match status" value="1"/>
</dbReference>
<dbReference type="GO" id="GO:0016773">
    <property type="term" value="F:phosphotransferase activity, alcohol group as acceptor"/>
    <property type="evidence" value="ECO:0007669"/>
    <property type="project" value="InterPro"/>
</dbReference>
<dbReference type="PROSITE" id="PS00933">
    <property type="entry name" value="FGGY_KINASES_1"/>
    <property type="match status" value="1"/>
</dbReference>
<dbReference type="RefSeq" id="WP_085028423.1">
    <property type="nucleotide sequence ID" value="NZ_CP020772.1"/>
</dbReference>
<dbReference type="PANTHER" id="PTHR43095">
    <property type="entry name" value="SUGAR KINASE"/>
    <property type="match status" value="1"/>
</dbReference>
<feature type="domain" description="Carbohydrate kinase FGGY C-terminal" evidence="6">
    <location>
        <begin position="256"/>
        <end position="443"/>
    </location>
</feature>
<proteinExistence type="inferred from homology"/>
<sequence length="499" mass="54757">MKSYVIGLDIGTTSAKSVIFDREGHVKGEHEVGYPLLHPQNGYAEQDPVTIEEAALEAIFVSKETAGIDASNLAGVGISAAMHSLICIDKSGEPLSPSIIWADARSADQAAFLKENHPHLYMNSGTPLHPMSPLSKLIWMKEHLYAPHEAADYFVSIKEFLLYRWFGEKVVDYSIAAATGMFNIKEHHWDEEALSLAGIETSQLFEPVPPTHTLKGMKAQAAGKSGLSKDTPFVIGASDGPLANLGIGAIEPGETAITIGTSGAIRQFATEPLLDEKQEIFSYSFTEDLWITGGPSNNGGIVLAWLQNLWDGDQDAYSVEQLSEMADSVPVGADHLLFLPYLNGERAPFWNAEAKGSFIGLMPTHKKEHMTRAAMEGVLFSILHIGKALERLGNNHQKVYASGGFARSSVWVQMLADMFNTTIYLPKSHQSSAWGAAWLTLYSLGEVEKLADIKSSIPMDKECKPNPENHAKYQELFRVYEAVSTDLQPHFSKLHQMNN</sequence>
<evidence type="ECO:0000256" key="2">
    <source>
        <dbReference type="ARBA" id="ARBA00022679"/>
    </source>
</evidence>
<dbReference type="PROSITE" id="PS00445">
    <property type="entry name" value="FGGY_KINASES_2"/>
    <property type="match status" value="1"/>
</dbReference>
<dbReference type="CDD" id="cd07770">
    <property type="entry name" value="ASKHA_NBD_FGGY_GntK"/>
    <property type="match status" value="1"/>
</dbReference>
<evidence type="ECO:0000259" key="5">
    <source>
        <dbReference type="Pfam" id="PF00370"/>
    </source>
</evidence>
<keyword evidence="3 4" id="KW-0418">Kinase</keyword>
<keyword evidence="2 4" id="KW-0808">Transferase</keyword>